<keyword evidence="2" id="KW-1185">Reference proteome</keyword>
<dbReference type="EMBL" id="CP002514">
    <property type="protein sequence ID" value="AEP11934.1"/>
    <property type="molecule type" value="Genomic_DNA"/>
</dbReference>
<name>G2LD74_CHLTF</name>
<dbReference type="KEGG" id="ctm:Cabther_A1180"/>
<evidence type="ECO:0000313" key="2">
    <source>
        <dbReference type="Proteomes" id="UP000006791"/>
    </source>
</evidence>
<dbReference type="STRING" id="981222.Cabther_A1180"/>
<sequence length="118" mass="13372">MKDLAMTQRVNVLCVRTADGRIAPLAGEQLDIRKVFDNALPVFEREEAGVSFLARYIPPSPDEFFVTRYEAIGNVREFARQHNLQLWLDPQCDFNGNLIPESGIKGDPDRIASIVLKR</sequence>
<proteinExistence type="predicted"/>
<gene>
    <name evidence="1" type="ordered locus">Cabther_A1180</name>
</gene>
<evidence type="ECO:0000313" key="1">
    <source>
        <dbReference type="EMBL" id="AEP11934.1"/>
    </source>
</evidence>
<dbReference type="Proteomes" id="UP000006791">
    <property type="component" value="Chromosome 1"/>
</dbReference>
<reference evidence="1 2" key="1">
    <citation type="journal article" date="2012" name="Environ. Microbiol.">
        <title>Complete genome of Candidatus Chloracidobacterium thermophilum, a chlorophyll-based photoheterotroph belonging to the phylum Acidobacteria.</title>
        <authorList>
            <person name="Garcia Costas A.M."/>
            <person name="Liu Z."/>
            <person name="Tomsho L.P."/>
            <person name="Schuster S.C."/>
            <person name="Ward D.M."/>
            <person name="Bryant D.A."/>
        </authorList>
    </citation>
    <scope>NUCLEOTIDE SEQUENCE [LARGE SCALE GENOMIC DNA]</scope>
    <source>
        <strain evidence="1 2">B</strain>
    </source>
</reference>
<dbReference type="AlphaFoldDB" id="G2LD74"/>
<organism evidence="1 2">
    <name type="scientific">Chloracidobacterium thermophilum (strain B)</name>
    <dbReference type="NCBI Taxonomy" id="981222"/>
    <lineage>
        <taxon>Bacteria</taxon>
        <taxon>Pseudomonadati</taxon>
        <taxon>Acidobacteriota</taxon>
        <taxon>Terriglobia</taxon>
        <taxon>Terriglobales</taxon>
        <taxon>Acidobacteriaceae</taxon>
        <taxon>Chloracidobacterium</taxon>
    </lineage>
</organism>
<protein>
    <submittedName>
        <fullName evidence="1">Uncharacterized protein</fullName>
    </submittedName>
</protein>
<dbReference type="HOGENOM" id="CLU_2068919_0_0_0"/>
<accession>G2LD74</accession>